<name>A0A0R3PWM3_ANGCS</name>
<dbReference type="Proteomes" id="UP000267027">
    <property type="component" value="Unassembled WGS sequence"/>
</dbReference>
<dbReference type="SUPFAM" id="SSF54928">
    <property type="entry name" value="RNA-binding domain, RBD"/>
    <property type="match status" value="1"/>
</dbReference>
<dbReference type="GO" id="GO:0000398">
    <property type="term" value="P:mRNA splicing, via spliceosome"/>
    <property type="evidence" value="ECO:0007669"/>
    <property type="project" value="TreeGrafter"/>
</dbReference>
<protein>
    <submittedName>
        <fullName evidence="4">RRM domain-containing protein</fullName>
    </submittedName>
</protein>
<dbReference type="GO" id="GO:0071011">
    <property type="term" value="C:precatalytic spliceosome"/>
    <property type="evidence" value="ECO:0007669"/>
    <property type="project" value="TreeGrafter"/>
</dbReference>
<evidence type="ECO:0000313" key="2">
    <source>
        <dbReference type="EMBL" id="VDM62159.1"/>
    </source>
</evidence>
<dbReference type="Gene3D" id="3.30.70.330">
    <property type="match status" value="1"/>
</dbReference>
<organism evidence="4">
    <name type="scientific">Angiostrongylus costaricensis</name>
    <name type="common">Nematode worm</name>
    <dbReference type="NCBI Taxonomy" id="334426"/>
    <lineage>
        <taxon>Eukaryota</taxon>
        <taxon>Metazoa</taxon>
        <taxon>Ecdysozoa</taxon>
        <taxon>Nematoda</taxon>
        <taxon>Chromadorea</taxon>
        <taxon>Rhabditida</taxon>
        <taxon>Rhabditina</taxon>
        <taxon>Rhabditomorpha</taxon>
        <taxon>Strongyloidea</taxon>
        <taxon>Metastrongylidae</taxon>
        <taxon>Angiostrongylus</taxon>
    </lineage>
</organism>
<evidence type="ECO:0000256" key="1">
    <source>
        <dbReference type="ARBA" id="ARBA00022884"/>
    </source>
</evidence>
<dbReference type="InterPro" id="IPR051847">
    <property type="entry name" value="RNA_proc/Spliceosome_comp"/>
</dbReference>
<dbReference type="AlphaFoldDB" id="A0A0R3PWM3"/>
<sequence length="79" mass="8995">MVVNPLTNIRNQNKLNERELKFGIAGDLGKSWHQSYKDSAWIYIGELPYDLTEGDIITVFSQYVDGLIPGHSVAQEFPR</sequence>
<dbReference type="WBParaSite" id="ACOC_0001057301-mRNA-1">
    <property type="protein sequence ID" value="ACOC_0001057301-mRNA-1"/>
    <property type="gene ID" value="ACOC_0001057301"/>
</dbReference>
<dbReference type="OrthoDB" id="2573941at2759"/>
<dbReference type="GO" id="GO:0071013">
    <property type="term" value="C:catalytic step 2 spliceosome"/>
    <property type="evidence" value="ECO:0007669"/>
    <property type="project" value="TreeGrafter"/>
</dbReference>
<accession>A0A0R3PWM3</accession>
<gene>
    <name evidence="2" type="ORF">ACOC_LOCUS10574</name>
</gene>
<dbReference type="InterPro" id="IPR012677">
    <property type="entry name" value="Nucleotide-bd_a/b_plait_sf"/>
</dbReference>
<keyword evidence="3" id="KW-1185">Reference proteome</keyword>
<dbReference type="GO" id="GO:0003723">
    <property type="term" value="F:RNA binding"/>
    <property type="evidence" value="ECO:0007669"/>
    <property type="project" value="UniProtKB-KW"/>
</dbReference>
<dbReference type="PANTHER" id="PTHR45880:SF1">
    <property type="entry name" value="RNA-BINDING MOTIF PROTEIN, X-LINKED 2"/>
    <property type="match status" value="1"/>
</dbReference>
<dbReference type="EMBL" id="UYYA01004501">
    <property type="protein sequence ID" value="VDM62159.1"/>
    <property type="molecule type" value="Genomic_DNA"/>
</dbReference>
<dbReference type="PANTHER" id="PTHR45880">
    <property type="entry name" value="RNA-BINDING MOTIF PROTEIN, X-LINKED 2"/>
    <property type="match status" value="1"/>
</dbReference>
<dbReference type="OMA" id="SWHSEYS"/>
<evidence type="ECO:0000313" key="4">
    <source>
        <dbReference type="WBParaSite" id="ACOC_0001057301-mRNA-1"/>
    </source>
</evidence>
<reference evidence="2 3" key="2">
    <citation type="submission" date="2018-11" db="EMBL/GenBank/DDBJ databases">
        <authorList>
            <consortium name="Pathogen Informatics"/>
        </authorList>
    </citation>
    <scope>NUCLEOTIDE SEQUENCE [LARGE SCALE GENOMIC DNA]</scope>
    <source>
        <strain evidence="2 3">Costa Rica</strain>
    </source>
</reference>
<dbReference type="InterPro" id="IPR035979">
    <property type="entry name" value="RBD_domain_sf"/>
</dbReference>
<reference evidence="4" key="1">
    <citation type="submission" date="2017-02" db="UniProtKB">
        <authorList>
            <consortium name="WormBaseParasite"/>
        </authorList>
    </citation>
    <scope>IDENTIFICATION</scope>
</reference>
<dbReference type="STRING" id="334426.A0A0R3PWM3"/>
<dbReference type="GO" id="GO:0005686">
    <property type="term" value="C:U2 snRNP"/>
    <property type="evidence" value="ECO:0007669"/>
    <property type="project" value="TreeGrafter"/>
</dbReference>
<keyword evidence="1" id="KW-0694">RNA-binding</keyword>
<proteinExistence type="predicted"/>
<evidence type="ECO:0000313" key="3">
    <source>
        <dbReference type="Proteomes" id="UP000267027"/>
    </source>
</evidence>